<dbReference type="InterPro" id="IPR050534">
    <property type="entry name" value="Coronavir_polyprotein_1ab"/>
</dbReference>
<evidence type="ECO:0000256" key="2">
    <source>
        <dbReference type="ARBA" id="ARBA00022741"/>
    </source>
</evidence>
<dbReference type="CDD" id="cd17933">
    <property type="entry name" value="DEXSc_RecD-like"/>
    <property type="match status" value="1"/>
</dbReference>
<feature type="binding site" evidence="11">
    <location>
        <begin position="218"/>
        <end position="225"/>
    </location>
    <ligand>
        <name>ATP</name>
        <dbReference type="ChEBI" id="CHEBI:30616"/>
    </ligand>
</feature>
<keyword evidence="2 11" id="KW-0547">Nucleotide-binding</keyword>
<keyword evidence="5 11" id="KW-0347">Helicase</keyword>
<comment type="caution">
    <text evidence="13">The sequence shown here is derived from an EMBL/GenBank/DDBJ whole genome shotgun (WGS) entry which is preliminary data.</text>
</comment>
<comment type="subunit">
    <text evidence="11">Heterotrimer of RecB, RecC and RecD. All subunits contribute to DNA-binding.</text>
</comment>
<dbReference type="EC" id="5.6.2.3" evidence="11"/>
<evidence type="ECO:0000256" key="3">
    <source>
        <dbReference type="ARBA" id="ARBA00022763"/>
    </source>
</evidence>
<evidence type="ECO:0000313" key="14">
    <source>
        <dbReference type="Proteomes" id="UP001620597"/>
    </source>
</evidence>
<evidence type="ECO:0000256" key="8">
    <source>
        <dbReference type="ARBA" id="ARBA00023125"/>
    </source>
</evidence>
<evidence type="ECO:0000256" key="9">
    <source>
        <dbReference type="ARBA" id="ARBA00023204"/>
    </source>
</evidence>
<dbReference type="HAMAP" id="MF_01487">
    <property type="entry name" value="RecD"/>
    <property type="match status" value="1"/>
</dbReference>
<evidence type="ECO:0000256" key="7">
    <source>
        <dbReference type="ARBA" id="ARBA00022840"/>
    </source>
</evidence>
<reference evidence="13 14" key="1">
    <citation type="submission" date="2024-03" db="EMBL/GenBank/DDBJ databases">
        <title>High-quality draft genome sequence of Oceanobacter sp. wDCs-4.</title>
        <authorList>
            <person name="Dong C."/>
        </authorList>
    </citation>
    <scope>NUCLEOTIDE SEQUENCE [LARGE SCALE GENOMIC DNA]</scope>
    <source>
        <strain evidence="14">wDCs-4</strain>
    </source>
</reference>
<accession>A0ABW8NM92</accession>
<dbReference type="SMART" id="SM00382">
    <property type="entry name" value="AAA"/>
    <property type="match status" value="1"/>
</dbReference>
<dbReference type="Pfam" id="PF21185">
    <property type="entry name" value="RecD_N"/>
    <property type="match status" value="1"/>
</dbReference>
<protein>
    <recommendedName>
        <fullName evidence="11">RecBCD enzyme subunit RecD</fullName>
        <ecNumber evidence="11">5.6.2.3</ecNumber>
    </recommendedName>
    <alternativeName>
        <fullName evidence="11">DNA 5'-3' helicase subunit RecD</fullName>
    </alternativeName>
    <alternativeName>
        <fullName evidence="11">Exonuclease V subunit RecD</fullName>
        <shortName evidence="11">ExoV subunit RecD</shortName>
    </alternativeName>
    <alternativeName>
        <fullName evidence="11">Helicase/nuclease RecBCD subunit RecD</fullName>
    </alternativeName>
</protein>
<keyword evidence="1 11" id="KW-0540">Nuclease</keyword>
<evidence type="ECO:0000313" key="13">
    <source>
        <dbReference type="EMBL" id="MFK4754098.1"/>
    </source>
</evidence>
<evidence type="ECO:0000256" key="1">
    <source>
        <dbReference type="ARBA" id="ARBA00022722"/>
    </source>
</evidence>
<keyword evidence="8 11" id="KW-0238">DNA-binding</keyword>
<gene>
    <name evidence="11 13" type="primary">recD</name>
    <name evidence="13" type="ORF">WG929_16925</name>
</gene>
<evidence type="ECO:0000256" key="6">
    <source>
        <dbReference type="ARBA" id="ARBA00022839"/>
    </source>
</evidence>
<keyword evidence="6 11" id="KW-0269">Exonuclease</keyword>
<dbReference type="PANTHER" id="PTHR43788:SF6">
    <property type="entry name" value="DNA HELICASE B"/>
    <property type="match status" value="1"/>
</dbReference>
<keyword evidence="4 11" id="KW-0378">Hydrolase</keyword>
<keyword evidence="9 11" id="KW-0234">DNA repair</keyword>
<dbReference type="RefSeq" id="WP_416207052.1">
    <property type="nucleotide sequence ID" value="NZ_JBBKTX010000024.1"/>
</dbReference>
<keyword evidence="7 11" id="KW-0067">ATP-binding</keyword>
<dbReference type="Pfam" id="PF13245">
    <property type="entry name" value="AAA_19"/>
    <property type="match status" value="1"/>
</dbReference>
<keyword evidence="14" id="KW-1185">Reference proteome</keyword>
<dbReference type="InterPro" id="IPR049550">
    <property type="entry name" value="RecD_N"/>
</dbReference>
<dbReference type="InterPro" id="IPR006344">
    <property type="entry name" value="RecD"/>
</dbReference>
<sequence length="657" mass="71982">MITVIHESASGRRLVPVLAALTARTSLSPLLARLRDSGRLREIDQQLSRQLLEYEGQCPPEQAQALYLAAALVSVVLGRGQVCLPLDHAPLPELAASWPVIEHWRDWLRSCQGCWWCPCDDETLVADAYQGQPLVLEQRQAAGKPVLRVYLARYFFYQSGLEQQIKGRLDLSAEQSVQQPDLRQALTTLFPRQLDGQHDWQAMAATTACLQHFSVITGGPGTGKTTTVTRLLSALLTLQPSLRIALAAPTGKAAARMTESIRAAKLRGGIAMAERIPDVSFTLHRLLGWHPGGFRFGPQRHLPYDCVVVDESSMIDLAMMYQLLSALAPTARLVLLGDKDQLASVEAGSVLADLCDAGAVHWPDTDFGQQVESLCGYNPALGRPDSVADDTHHPMVNAVVQLQISHRFDANSGIGQLAAATNCGDVAAALNMFPRYDDIELLLHPLDASEPVSGSQPWQDVLIEGYRHYCEAVAAADSQRMLAAFNDFQVLVATRQGPFGVELINARIEELLTRAGLLKRTFDSLWYPGRPVLVTRNDYDLGLFNGDVGVTVADASGALRVVFQTADGGVRQLLPSRLPSHETSFAMTVHKSQGSEFRAVQLLLPPVWQAVITRELVYTAITRAREHFVLLTSQSCWQQGLASRVERASGLRDALWG</sequence>
<dbReference type="Gene3D" id="3.40.50.300">
    <property type="entry name" value="P-loop containing nucleotide triphosphate hydrolases"/>
    <property type="match status" value="3"/>
</dbReference>
<dbReference type="Gene3D" id="1.10.10.1020">
    <property type="entry name" value="RecBCD complex, subunit RecD, N-terminal domain"/>
    <property type="match status" value="1"/>
</dbReference>
<keyword evidence="10 11" id="KW-0413">Isomerase</keyword>
<evidence type="ECO:0000259" key="12">
    <source>
        <dbReference type="SMART" id="SM00382"/>
    </source>
</evidence>
<comment type="similarity">
    <text evidence="11">Belongs to the RecD family.</text>
</comment>
<evidence type="ECO:0000256" key="5">
    <source>
        <dbReference type="ARBA" id="ARBA00022806"/>
    </source>
</evidence>
<keyword evidence="3 11" id="KW-0227">DNA damage</keyword>
<dbReference type="NCBIfam" id="TIGR01447">
    <property type="entry name" value="recD"/>
    <property type="match status" value="1"/>
</dbReference>
<dbReference type="CDD" id="cd18809">
    <property type="entry name" value="SF1_C_RecD"/>
    <property type="match status" value="1"/>
</dbReference>
<dbReference type="Proteomes" id="UP001620597">
    <property type="component" value="Unassembled WGS sequence"/>
</dbReference>
<feature type="domain" description="AAA+ ATPase" evidence="12">
    <location>
        <begin position="210"/>
        <end position="446"/>
    </location>
</feature>
<comment type="catalytic activity">
    <reaction evidence="11">
        <text>ATP + H2O = ADP + phosphate + H(+)</text>
        <dbReference type="Rhea" id="RHEA:13065"/>
        <dbReference type="ChEBI" id="CHEBI:15377"/>
        <dbReference type="ChEBI" id="CHEBI:15378"/>
        <dbReference type="ChEBI" id="CHEBI:30616"/>
        <dbReference type="ChEBI" id="CHEBI:43474"/>
        <dbReference type="ChEBI" id="CHEBI:456216"/>
        <dbReference type="EC" id="5.6.2.3"/>
    </reaction>
</comment>
<dbReference type="InterPro" id="IPR003593">
    <property type="entry name" value="AAA+_ATPase"/>
</dbReference>
<name>A0ABW8NM92_9GAMM</name>
<evidence type="ECO:0000256" key="10">
    <source>
        <dbReference type="ARBA" id="ARBA00023235"/>
    </source>
</evidence>
<dbReference type="SUPFAM" id="SSF52540">
    <property type="entry name" value="P-loop containing nucleoside triphosphate hydrolases"/>
    <property type="match status" value="2"/>
</dbReference>
<dbReference type="PANTHER" id="PTHR43788">
    <property type="entry name" value="DNA2/NAM7 HELICASE FAMILY MEMBER"/>
    <property type="match status" value="1"/>
</dbReference>
<dbReference type="GO" id="GO:0008854">
    <property type="term" value="F:exodeoxyribonuclease V activity"/>
    <property type="evidence" value="ECO:0007669"/>
    <property type="project" value="UniProtKB-EC"/>
</dbReference>
<dbReference type="EMBL" id="JBBKTX010000024">
    <property type="protein sequence ID" value="MFK4754098.1"/>
    <property type="molecule type" value="Genomic_DNA"/>
</dbReference>
<evidence type="ECO:0000256" key="4">
    <source>
        <dbReference type="ARBA" id="ARBA00022801"/>
    </source>
</evidence>
<organism evidence="13 14">
    <name type="scientific">Oceanobacter antarcticus</name>
    <dbReference type="NCBI Taxonomy" id="3133425"/>
    <lineage>
        <taxon>Bacteria</taxon>
        <taxon>Pseudomonadati</taxon>
        <taxon>Pseudomonadota</taxon>
        <taxon>Gammaproteobacteria</taxon>
        <taxon>Oceanospirillales</taxon>
        <taxon>Oceanospirillaceae</taxon>
        <taxon>Oceanobacter</taxon>
    </lineage>
</organism>
<comment type="miscellaneous">
    <text evidence="11">In the RecBCD complex, RecB has a slow 3'-5' helicase, an exonuclease activity and loads RecA onto ssDNA, RecD has a fast 5'-3' helicase activity, while RecC stimulates the ATPase and processivity of the RecB helicase and contributes to recognition of the Chi site.</text>
</comment>
<dbReference type="InterPro" id="IPR041851">
    <property type="entry name" value="RecD_N_sf"/>
</dbReference>
<dbReference type="InterPro" id="IPR027417">
    <property type="entry name" value="P-loop_NTPase"/>
</dbReference>
<comment type="function">
    <text evidence="11">A helicase/nuclease that prepares dsDNA breaks (DSB) for recombinational DNA repair. Binds to DSBs and unwinds DNA via a highly rapid and processive ATP-dependent bidirectional helicase activity. Unwinds dsDNA until it encounters a Chi (crossover hotspot instigator) sequence from the 3' direction. Cuts ssDNA a few nucleotides 3' to the Chi site. The properties and activities of the enzyme are changed at Chi. The Chi-altered holoenzyme produces a long 3'-ssDNA overhang and facilitates RecA-binding to the ssDNA for homologous DNA recombination and repair. Holoenzyme degrades any linearized DNA that is unable to undergo homologous recombination. In the holoenzyme this subunit has ssDNA-dependent ATPase and 5'-3' helicase activity. When added to pre-assembled RecBC greatly stimulates nuclease activity and augments holoenzyme processivity. Negatively regulates the RecA-loading ability of RecBCD.</text>
</comment>
<dbReference type="InterPro" id="IPR027785">
    <property type="entry name" value="UvrD-like_helicase_C"/>
</dbReference>
<evidence type="ECO:0000256" key="11">
    <source>
        <dbReference type="HAMAP-Rule" id="MF_01487"/>
    </source>
</evidence>
<dbReference type="Pfam" id="PF13538">
    <property type="entry name" value="UvrD_C_2"/>
    <property type="match status" value="1"/>
</dbReference>
<proteinExistence type="inferred from homology"/>